<reference evidence="2 3" key="1">
    <citation type="submission" date="2016-10" db="EMBL/GenBank/DDBJ databases">
        <authorList>
            <person name="de Groot N.N."/>
        </authorList>
    </citation>
    <scope>NUCLEOTIDE SEQUENCE [LARGE SCALE GENOMIC DNA]</scope>
    <source>
        <strain evidence="3">E92,LMG 26720,CCM 7988</strain>
    </source>
</reference>
<dbReference type="RefSeq" id="WP_092018634.1">
    <property type="nucleotide sequence ID" value="NZ_FOXH01000012.1"/>
</dbReference>
<keyword evidence="3" id="KW-1185">Reference proteome</keyword>
<dbReference type="OrthoDB" id="945117at2"/>
<proteinExistence type="predicted"/>
<evidence type="ECO:0000313" key="2">
    <source>
        <dbReference type="EMBL" id="SFQ21668.1"/>
    </source>
</evidence>
<organism evidence="2 3">
    <name type="scientific">Pseudarcicella hirudinis</name>
    <dbReference type="NCBI Taxonomy" id="1079859"/>
    <lineage>
        <taxon>Bacteria</taxon>
        <taxon>Pseudomonadati</taxon>
        <taxon>Bacteroidota</taxon>
        <taxon>Cytophagia</taxon>
        <taxon>Cytophagales</taxon>
        <taxon>Flectobacillaceae</taxon>
        <taxon>Pseudarcicella</taxon>
    </lineage>
</organism>
<gene>
    <name evidence="2" type="ORF">SAMN04515674_11295</name>
</gene>
<evidence type="ECO:0000256" key="1">
    <source>
        <dbReference type="SAM" id="SignalP"/>
    </source>
</evidence>
<evidence type="ECO:0008006" key="4">
    <source>
        <dbReference type="Google" id="ProtNLM"/>
    </source>
</evidence>
<keyword evidence="1" id="KW-0732">Signal</keyword>
<dbReference type="Proteomes" id="UP000199306">
    <property type="component" value="Unassembled WGS sequence"/>
</dbReference>
<name>A0A1I5WQ75_9BACT</name>
<protein>
    <recommendedName>
        <fullName evidence="4">Outer membrane protein beta-barrel domain-containing protein</fullName>
    </recommendedName>
</protein>
<feature type="signal peptide" evidence="1">
    <location>
        <begin position="1"/>
        <end position="20"/>
    </location>
</feature>
<feature type="chain" id="PRO_5011578754" description="Outer membrane protein beta-barrel domain-containing protein" evidence="1">
    <location>
        <begin position="21"/>
        <end position="211"/>
    </location>
</feature>
<sequence length="211" mass="22791">MKSLLLSIALISLVATSLFSQDLSGRRIISGSINAQFTSNSSTDAGSVQTREQNSNTVNFTLLTGKIKENNTYLGWGANIAYSKTTASGIPSIGIYSVGPAVEFGKFSKIFENFFFAPTIGGRVNYTWSTMDPNPSNIDTKGFSIGASTQLIRFMYQFHEKFLLSAGFGSASINYSHTKTSSDSGSSSSYSNFNISGFVSNSANFTVFYTF</sequence>
<dbReference type="STRING" id="1079859.SAMN04515674_11295"/>
<evidence type="ECO:0000313" key="3">
    <source>
        <dbReference type="Proteomes" id="UP000199306"/>
    </source>
</evidence>
<dbReference type="EMBL" id="FOXH01000012">
    <property type="protein sequence ID" value="SFQ21668.1"/>
    <property type="molecule type" value="Genomic_DNA"/>
</dbReference>
<accession>A0A1I5WQ75</accession>
<dbReference type="AlphaFoldDB" id="A0A1I5WQ75"/>